<dbReference type="Proteomes" id="UP000620327">
    <property type="component" value="Unassembled WGS sequence"/>
</dbReference>
<dbReference type="PANTHER" id="PTHR40056">
    <property type="entry name" value="HYPOTHETICAL CYTOSOLIC PROTEIN"/>
    <property type="match status" value="1"/>
</dbReference>
<dbReference type="RefSeq" id="WP_187015327.1">
    <property type="nucleotide sequence ID" value="NZ_JACOQI010000012.1"/>
</dbReference>
<keyword evidence="2" id="KW-1185">Reference proteome</keyword>
<proteinExistence type="predicted"/>
<gene>
    <name evidence="1" type="ORF">H8Z83_12360</name>
</gene>
<dbReference type="InterPro" id="IPR014975">
    <property type="entry name" value="DUF1836"/>
</dbReference>
<organism evidence="1 2">
    <name type="scientific">Dysosmobacter segnis</name>
    <dbReference type="NCBI Taxonomy" id="2763042"/>
    <lineage>
        <taxon>Bacteria</taxon>
        <taxon>Bacillati</taxon>
        <taxon>Bacillota</taxon>
        <taxon>Clostridia</taxon>
        <taxon>Eubacteriales</taxon>
        <taxon>Oscillospiraceae</taxon>
        <taxon>Dysosmobacter</taxon>
    </lineage>
</organism>
<comment type="caution">
    <text evidence="1">The sequence shown here is derived from an EMBL/GenBank/DDBJ whole genome shotgun (WGS) entry which is preliminary data.</text>
</comment>
<evidence type="ECO:0000313" key="2">
    <source>
        <dbReference type="Proteomes" id="UP000620327"/>
    </source>
</evidence>
<reference evidence="1" key="1">
    <citation type="submission" date="2020-08" db="EMBL/GenBank/DDBJ databases">
        <title>Genome public.</title>
        <authorList>
            <person name="Liu C."/>
            <person name="Sun Q."/>
        </authorList>
    </citation>
    <scope>NUCLEOTIDE SEQUENCE</scope>
    <source>
        <strain evidence="1">BX15</strain>
    </source>
</reference>
<evidence type="ECO:0000313" key="1">
    <source>
        <dbReference type="EMBL" id="MBC5771101.1"/>
    </source>
</evidence>
<name>A0A923MK01_9FIRM</name>
<dbReference type="Pfam" id="PF08876">
    <property type="entry name" value="DUF1836"/>
    <property type="match status" value="1"/>
</dbReference>
<dbReference type="PANTHER" id="PTHR40056:SF1">
    <property type="entry name" value="DUF1836 DOMAIN-CONTAINING PROTEIN"/>
    <property type="match status" value="1"/>
</dbReference>
<protein>
    <submittedName>
        <fullName evidence="1">DUF1836 domain-containing protein</fullName>
    </submittedName>
</protein>
<sequence>MREDISGFRLPRYEQIPDVGLYLEQTVRYVNSFLAPLGEVELTASMASNYVKHKLLPAPRKKLYSAEQLARLMFIAAVKPVVPLDGLRLMFSIQAENYEIQTAYDYFCDEFENMLGAAFGVAPAMQGIGETESDEKDLLRNTITAVVNKVYLDRYLAFYREAQDAAPSEQE</sequence>
<dbReference type="EMBL" id="JACOQI010000012">
    <property type="protein sequence ID" value="MBC5771101.1"/>
    <property type="molecule type" value="Genomic_DNA"/>
</dbReference>
<dbReference type="AlphaFoldDB" id="A0A923MK01"/>
<accession>A0A923MK01</accession>